<organism evidence="1 2">
    <name type="scientific">Nocardia seriolae</name>
    <dbReference type="NCBI Taxonomy" id="37332"/>
    <lineage>
        <taxon>Bacteria</taxon>
        <taxon>Bacillati</taxon>
        <taxon>Actinomycetota</taxon>
        <taxon>Actinomycetes</taxon>
        <taxon>Mycobacteriales</taxon>
        <taxon>Nocardiaceae</taxon>
        <taxon>Nocardia</taxon>
    </lineage>
</organism>
<evidence type="ECO:0000313" key="2">
    <source>
        <dbReference type="Proteomes" id="UP000037179"/>
    </source>
</evidence>
<name>A0ABC9Z6F4_9NOCA</name>
<dbReference type="RefSeq" id="WP_033090571.1">
    <property type="nucleotide sequence ID" value="NZ_AP017900.1"/>
</dbReference>
<keyword evidence="2" id="KW-1185">Reference proteome</keyword>
<dbReference type="Proteomes" id="UP000037179">
    <property type="component" value="Unassembled WGS sequence"/>
</dbReference>
<comment type="caution">
    <text evidence="1">The sequence shown here is derived from an EMBL/GenBank/DDBJ whole genome shotgun (WGS) entry which is preliminary data.</text>
</comment>
<dbReference type="AlphaFoldDB" id="A0ABC9Z6F4"/>
<sequence>MDLYTVRLDELLCESGDAIYHRYGTRQEWQRVIRLEAVEARGPDDPRVECVGGPKSLDIEAVNLTLSGFGQGSAAEVQLDPEEVPEPLQRIMKWETGRIGRQVTHLAAQAMIDRPVQIDKPLAIAAVQPFSRLLALIGNDGLELNEYGDIPPVDSAVLFHRLGMNPYWFGRGRAGCQPVPITFLRQAAERHDLITRYLGRLELTALGRDYVNEPLGLFWYLAERVTFTAAGFRQEHAAIMIYLLGAATDTDDPAPAVARYLDDMDLTPDDHPFNTTDDLRRR</sequence>
<reference evidence="2" key="1">
    <citation type="submission" date="2015-07" db="EMBL/GenBank/DDBJ databases">
        <title>Nocardia seriolae U-1 whole genome shotgun sequence.</title>
        <authorList>
            <person name="Imajoh M."/>
            <person name="Fukumoto Y."/>
            <person name="Sukeda M."/>
            <person name="Yamane J."/>
            <person name="Yamasaki K."/>
            <person name="Shimizu M."/>
            <person name="Ohnishi K."/>
            <person name="Oshima S."/>
        </authorList>
    </citation>
    <scope>NUCLEOTIDE SEQUENCE [LARGE SCALE GENOMIC DNA]</scope>
    <source>
        <strain evidence="2">U-1</strain>
    </source>
</reference>
<evidence type="ECO:0000313" key="1">
    <source>
        <dbReference type="EMBL" id="GAP33187.1"/>
    </source>
</evidence>
<gene>
    <name evidence="1" type="ORF">NSK11_contig00219-0003</name>
</gene>
<proteinExistence type="predicted"/>
<protein>
    <submittedName>
        <fullName evidence="1">Uncharacterized protein</fullName>
    </submittedName>
</protein>
<reference evidence="1 2" key="2">
    <citation type="journal article" date="2016" name="Genome Announc.">
        <title>Draft Genome Sequence of Erythromycin- and Oxytetracycline-Sensitive Nocardia seriolae Strain U-1 (NBRC 110359).</title>
        <authorList>
            <person name="Imajoh M."/>
            <person name="Sukeda M."/>
            <person name="Shimizu M."/>
            <person name="Yamane J."/>
            <person name="Ohnishi K."/>
            <person name="Oshima S."/>
        </authorList>
    </citation>
    <scope>NUCLEOTIDE SEQUENCE [LARGE SCALE GENOMIC DNA]</scope>
    <source>
        <strain evidence="1 2">U-1</strain>
    </source>
</reference>
<accession>A0ABC9Z6F4</accession>
<dbReference type="EMBL" id="BBYQ01000219">
    <property type="protein sequence ID" value="GAP33187.1"/>
    <property type="molecule type" value="Genomic_DNA"/>
</dbReference>